<dbReference type="Gene3D" id="3.80.10.10">
    <property type="entry name" value="Ribonuclease Inhibitor"/>
    <property type="match status" value="1"/>
</dbReference>
<evidence type="ECO:0000313" key="2">
    <source>
        <dbReference type="Proteomes" id="UP001221142"/>
    </source>
</evidence>
<dbReference type="InterPro" id="IPR032675">
    <property type="entry name" value="LRR_dom_sf"/>
</dbReference>
<comment type="caution">
    <text evidence="1">The sequence shown here is derived from an EMBL/GenBank/DDBJ whole genome shotgun (WGS) entry which is preliminary data.</text>
</comment>
<dbReference type="EMBL" id="JARKIF010000005">
    <property type="protein sequence ID" value="KAJ7639238.1"/>
    <property type="molecule type" value="Genomic_DNA"/>
</dbReference>
<protein>
    <recommendedName>
        <fullName evidence="3">F-box domain-containing protein</fullName>
    </recommendedName>
</protein>
<dbReference type="Proteomes" id="UP001221142">
    <property type="component" value="Unassembled WGS sequence"/>
</dbReference>
<reference evidence="1" key="1">
    <citation type="submission" date="2023-03" db="EMBL/GenBank/DDBJ databases">
        <title>Massive genome expansion in bonnet fungi (Mycena s.s.) driven by repeated elements and novel gene families across ecological guilds.</title>
        <authorList>
            <consortium name="Lawrence Berkeley National Laboratory"/>
            <person name="Harder C.B."/>
            <person name="Miyauchi S."/>
            <person name="Viragh M."/>
            <person name="Kuo A."/>
            <person name="Thoen E."/>
            <person name="Andreopoulos B."/>
            <person name="Lu D."/>
            <person name="Skrede I."/>
            <person name="Drula E."/>
            <person name="Henrissat B."/>
            <person name="Morin E."/>
            <person name="Kohler A."/>
            <person name="Barry K."/>
            <person name="LaButti K."/>
            <person name="Morin E."/>
            <person name="Salamov A."/>
            <person name="Lipzen A."/>
            <person name="Mereny Z."/>
            <person name="Hegedus B."/>
            <person name="Baldrian P."/>
            <person name="Stursova M."/>
            <person name="Weitz H."/>
            <person name="Taylor A."/>
            <person name="Grigoriev I.V."/>
            <person name="Nagy L.G."/>
            <person name="Martin F."/>
            <person name="Kauserud H."/>
        </authorList>
    </citation>
    <scope>NUCLEOTIDE SEQUENCE</scope>
    <source>
        <strain evidence="1">9284</strain>
    </source>
</reference>
<name>A0AAD7C5H7_9AGAR</name>
<evidence type="ECO:0000313" key="1">
    <source>
        <dbReference type="EMBL" id="KAJ7639238.1"/>
    </source>
</evidence>
<proteinExistence type="predicted"/>
<sequence>MSSPDSCNAPCRGAIASPLSPFPELLASNDMPNDVQAAAISSAVEKAQADLIFCPNSVELQAFIQSHTAILAPIRRVPNEILAEFFAYCVDVSEPLDPKKGEAWVVSRVCCRWRAVAIACPELWSHFVFPKEPIKHLQDSIHVQLERAPYPSPLSIRVQGAYEVPRDVMDLLFAAHARWEELVLRNNRDLVKFVRRAHNTQFPRLKKLEINDDLSSRLLDGQDPAATFDIVQSFPALTNLYVDARNELLPTQLDLPWSQLQHCTLWCFLTADVLRILPLLPPCASVVIRAIHDADAPQASQMAVSKVMISTLEFDNCERRLTTTLLAVFRAPSLRKFVFRHNHWSRAAAAPIEVANFLTRSGCALEHWRVEGAPLSDAGVLGILKRGHDTRWMNELIRLDVHRITDKLRELLKALGRETGEGKVLVPNLRTLAVRGSSELEGVDVLGLLKSRNPTLRRLPFERWQWEFPDSESGDGLEARLDVVILEDD</sequence>
<evidence type="ECO:0008006" key="3">
    <source>
        <dbReference type="Google" id="ProtNLM"/>
    </source>
</evidence>
<keyword evidence="2" id="KW-1185">Reference proteome</keyword>
<dbReference type="AlphaFoldDB" id="A0AAD7C5H7"/>
<accession>A0AAD7C5H7</accession>
<gene>
    <name evidence="1" type="ORF">FB45DRAFT_787928</name>
</gene>
<organism evidence="1 2">
    <name type="scientific">Roridomyces roridus</name>
    <dbReference type="NCBI Taxonomy" id="1738132"/>
    <lineage>
        <taxon>Eukaryota</taxon>
        <taxon>Fungi</taxon>
        <taxon>Dikarya</taxon>
        <taxon>Basidiomycota</taxon>
        <taxon>Agaricomycotina</taxon>
        <taxon>Agaricomycetes</taxon>
        <taxon>Agaricomycetidae</taxon>
        <taxon>Agaricales</taxon>
        <taxon>Marasmiineae</taxon>
        <taxon>Mycenaceae</taxon>
        <taxon>Roridomyces</taxon>
    </lineage>
</organism>